<reference evidence="1" key="1">
    <citation type="submission" date="2021-06" db="EMBL/GenBank/DDBJ databases">
        <authorList>
            <person name="Kallberg Y."/>
            <person name="Tangrot J."/>
            <person name="Rosling A."/>
        </authorList>
    </citation>
    <scope>NUCLEOTIDE SEQUENCE</scope>
    <source>
        <strain evidence="1">MA453B</strain>
    </source>
</reference>
<proteinExistence type="predicted"/>
<sequence>MPYKALEFQKQVKLKDPKKMRNLGLFSEYEKITVGIVRQFESIVTD</sequence>
<dbReference type="EMBL" id="CAJVPY010035041">
    <property type="protein sequence ID" value="CAG8800618.1"/>
    <property type="molecule type" value="Genomic_DNA"/>
</dbReference>
<protein>
    <submittedName>
        <fullName evidence="1">6807_t:CDS:1</fullName>
    </submittedName>
</protein>
<dbReference type="Proteomes" id="UP000789405">
    <property type="component" value="Unassembled WGS sequence"/>
</dbReference>
<organism evidence="1 2">
    <name type="scientific">Dentiscutata erythropus</name>
    <dbReference type="NCBI Taxonomy" id="1348616"/>
    <lineage>
        <taxon>Eukaryota</taxon>
        <taxon>Fungi</taxon>
        <taxon>Fungi incertae sedis</taxon>
        <taxon>Mucoromycota</taxon>
        <taxon>Glomeromycotina</taxon>
        <taxon>Glomeromycetes</taxon>
        <taxon>Diversisporales</taxon>
        <taxon>Gigasporaceae</taxon>
        <taxon>Dentiscutata</taxon>
    </lineage>
</organism>
<evidence type="ECO:0000313" key="1">
    <source>
        <dbReference type="EMBL" id="CAG8800618.1"/>
    </source>
</evidence>
<evidence type="ECO:0000313" key="2">
    <source>
        <dbReference type="Proteomes" id="UP000789405"/>
    </source>
</evidence>
<dbReference type="AlphaFoldDB" id="A0A9N9P9W2"/>
<name>A0A9N9P9W2_9GLOM</name>
<comment type="caution">
    <text evidence="1">The sequence shown here is derived from an EMBL/GenBank/DDBJ whole genome shotgun (WGS) entry which is preliminary data.</text>
</comment>
<gene>
    <name evidence="1" type="ORF">DERYTH_LOCUS23295</name>
</gene>
<feature type="non-terminal residue" evidence="1">
    <location>
        <position position="46"/>
    </location>
</feature>
<accession>A0A9N9P9W2</accession>
<keyword evidence="2" id="KW-1185">Reference proteome</keyword>